<gene>
    <name evidence="7" type="ORF">BIW11_12214</name>
</gene>
<evidence type="ECO:0000313" key="7">
    <source>
        <dbReference type="EMBL" id="OQR69501.1"/>
    </source>
</evidence>
<organism evidence="7 8">
    <name type="scientific">Tropilaelaps mercedesae</name>
    <dbReference type="NCBI Taxonomy" id="418985"/>
    <lineage>
        <taxon>Eukaryota</taxon>
        <taxon>Metazoa</taxon>
        <taxon>Ecdysozoa</taxon>
        <taxon>Arthropoda</taxon>
        <taxon>Chelicerata</taxon>
        <taxon>Arachnida</taxon>
        <taxon>Acari</taxon>
        <taxon>Parasitiformes</taxon>
        <taxon>Mesostigmata</taxon>
        <taxon>Gamasina</taxon>
        <taxon>Dermanyssoidea</taxon>
        <taxon>Laelapidae</taxon>
        <taxon>Tropilaelaps</taxon>
    </lineage>
</organism>
<dbReference type="InterPro" id="IPR004911">
    <property type="entry name" value="Interferon-induced_GILT"/>
</dbReference>
<evidence type="ECO:0000256" key="6">
    <source>
        <dbReference type="SAM" id="SignalP"/>
    </source>
</evidence>
<dbReference type="FunCoup" id="A0A1V9X7Y2">
    <property type="interactions" value="26"/>
</dbReference>
<reference evidence="7 8" key="1">
    <citation type="journal article" date="2017" name="Gigascience">
        <title>Draft genome of the honey bee ectoparasitic mite, Tropilaelaps mercedesae, is shaped by the parasitic life history.</title>
        <authorList>
            <person name="Dong X."/>
            <person name="Armstrong S.D."/>
            <person name="Xia D."/>
            <person name="Makepeace B.L."/>
            <person name="Darby A.C."/>
            <person name="Kadowaki T."/>
        </authorList>
    </citation>
    <scope>NUCLEOTIDE SEQUENCE [LARGE SCALE GENOMIC DNA]</scope>
    <source>
        <strain evidence="7">Wuxi-XJTLU</strain>
    </source>
</reference>
<dbReference type="InParanoid" id="A0A1V9X7Y2"/>
<evidence type="ECO:0000256" key="5">
    <source>
        <dbReference type="ARBA" id="ARBA00023180"/>
    </source>
</evidence>
<dbReference type="Proteomes" id="UP000192247">
    <property type="component" value="Unassembled WGS sequence"/>
</dbReference>
<dbReference type="EMBL" id="MNPL01020717">
    <property type="protein sequence ID" value="OQR69501.1"/>
    <property type="molecule type" value="Genomic_DNA"/>
</dbReference>
<evidence type="ECO:0000256" key="1">
    <source>
        <dbReference type="ARBA" id="ARBA00004613"/>
    </source>
</evidence>
<evidence type="ECO:0000256" key="3">
    <source>
        <dbReference type="ARBA" id="ARBA00022525"/>
    </source>
</evidence>
<dbReference type="Pfam" id="PF03227">
    <property type="entry name" value="GILT"/>
    <property type="match status" value="1"/>
</dbReference>
<keyword evidence="3" id="KW-0964">Secreted</keyword>
<keyword evidence="5" id="KW-0325">Glycoprotein</keyword>
<dbReference type="STRING" id="418985.A0A1V9X7Y2"/>
<evidence type="ECO:0000256" key="4">
    <source>
        <dbReference type="ARBA" id="ARBA00022729"/>
    </source>
</evidence>
<keyword evidence="4 6" id="KW-0732">Signal</keyword>
<comment type="subcellular location">
    <subcellularLocation>
        <location evidence="1">Secreted</location>
    </subcellularLocation>
</comment>
<comment type="caution">
    <text evidence="7">The sequence shown here is derived from an EMBL/GenBank/DDBJ whole genome shotgun (WGS) entry which is preliminary data.</text>
</comment>
<accession>A0A1V9X7Y2</accession>
<dbReference type="PANTHER" id="PTHR13234">
    <property type="entry name" value="GAMMA-INTERFERON INDUCIBLE LYSOSOMAL THIOL REDUCTASE GILT"/>
    <property type="match status" value="1"/>
</dbReference>
<dbReference type="AlphaFoldDB" id="A0A1V9X7Y2"/>
<protein>
    <submittedName>
        <fullName evidence="7">GILT protein C02D5.2-like</fullName>
    </submittedName>
</protein>
<dbReference type="GO" id="GO:0005576">
    <property type="term" value="C:extracellular region"/>
    <property type="evidence" value="ECO:0007669"/>
    <property type="project" value="UniProtKB-SubCell"/>
</dbReference>
<sequence length="213" mass="23388">MSSIVVVVGTLAVLCASAFMGGVSATTNVTIYYETLCPDSQKLLVQQVIRAQNRFGSSVKFDLVPYGFAEYRLNNGELSFKCQHGPNECKGNMLHACAISYYPSQSEDVVRFAACTMRHGTRLLDFIDECAMIHQLSASVLRECATTKKGRELLRKMGDETNAAAAKLFPNTRRFKFIPSTFIDGNAHVQDSIDDLPATICLAAVEKPKQCTS</sequence>
<comment type="similarity">
    <text evidence="2">Belongs to the GILT family.</text>
</comment>
<dbReference type="GO" id="GO:0016671">
    <property type="term" value="F:oxidoreductase activity, acting on a sulfur group of donors, disulfide as acceptor"/>
    <property type="evidence" value="ECO:0007669"/>
    <property type="project" value="InterPro"/>
</dbReference>
<proteinExistence type="inferred from homology"/>
<dbReference type="OrthoDB" id="958254at2759"/>
<evidence type="ECO:0000256" key="2">
    <source>
        <dbReference type="ARBA" id="ARBA00005679"/>
    </source>
</evidence>
<dbReference type="PANTHER" id="PTHR13234:SF8">
    <property type="entry name" value="GAMMA-INTERFERON-INDUCIBLE LYSOSOMAL THIOL REDUCTASE"/>
    <property type="match status" value="1"/>
</dbReference>
<name>A0A1V9X7Y2_9ACAR</name>
<feature type="chain" id="PRO_5012370686" evidence="6">
    <location>
        <begin position="26"/>
        <end position="213"/>
    </location>
</feature>
<feature type="signal peptide" evidence="6">
    <location>
        <begin position="1"/>
        <end position="25"/>
    </location>
</feature>
<evidence type="ECO:0000313" key="8">
    <source>
        <dbReference type="Proteomes" id="UP000192247"/>
    </source>
</evidence>
<keyword evidence="8" id="KW-1185">Reference proteome</keyword>